<name>A0ABW9IS88_STRGJ</name>
<gene>
    <name evidence="2" type="ORF">ACKI1S_34920</name>
</gene>
<accession>A0ABW9IS88</accession>
<dbReference type="EMBL" id="JBJVNE010000020">
    <property type="protein sequence ID" value="MFM9651331.1"/>
    <property type="molecule type" value="Genomic_DNA"/>
</dbReference>
<evidence type="ECO:0000313" key="2">
    <source>
        <dbReference type="EMBL" id="MFM9651331.1"/>
    </source>
</evidence>
<proteinExistence type="predicted"/>
<comment type="caution">
    <text evidence="2">The sequence shown here is derived from an EMBL/GenBank/DDBJ whole genome shotgun (WGS) entry which is preliminary data.</text>
</comment>
<keyword evidence="1" id="KW-0732">Signal</keyword>
<protein>
    <recommendedName>
        <fullName evidence="4">Calcium-binding protein</fullName>
    </recommendedName>
</protein>
<sequence length="265" mass="27113">MRVRATTTVAAVIGAVALSALAVPTAQAAPAGPAVTFSNVKVNSKAVAIGPTAKVTVSASYTVTKPANLSAASFDSGPVLYRGSTLNVENRVIIGDDPGTCTAASSTVLKCTAKIQFRPVATADYGNLRNSDAGTWNIGAIAVGDSGLTTKGGFGTVKLLRASKLTANAAPEPVRKGATITVTGKLSRANWDSNTYAGYSTQPVKLQFRKAGTTAYTTVKTIKTSTTGALKTTVKATADGYFRYSFAGTSTTPAVNATGDYIDVR</sequence>
<evidence type="ECO:0000313" key="3">
    <source>
        <dbReference type="Proteomes" id="UP001631993"/>
    </source>
</evidence>
<dbReference type="RefSeq" id="WP_369278637.1">
    <property type="nucleotide sequence ID" value="NZ_JBJVMW010000018.1"/>
</dbReference>
<dbReference type="Proteomes" id="UP001631993">
    <property type="component" value="Unassembled WGS sequence"/>
</dbReference>
<feature type="chain" id="PRO_5047464637" description="Calcium-binding protein" evidence="1">
    <location>
        <begin position="29"/>
        <end position="265"/>
    </location>
</feature>
<evidence type="ECO:0008006" key="4">
    <source>
        <dbReference type="Google" id="ProtNLM"/>
    </source>
</evidence>
<reference evidence="2 3" key="1">
    <citation type="submission" date="2024-12" db="EMBL/GenBank/DDBJ databases">
        <title>Forecasting of Potato common scab and diversities of Pathogenic streptomyces spp. in china.</title>
        <authorList>
            <person name="Handique U."/>
            <person name="Wu J."/>
        </authorList>
    </citation>
    <scope>NUCLEOTIDE SEQUENCE [LARGE SCALE GENOMIC DNA]</scope>
    <source>
        <strain evidence="2 3">ZRIMU1585</strain>
    </source>
</reference>
<feature type="signal peptide" evidence="1">
    <location>
        <begin position="1"/>
        <end position="28"/>
    </location>
</feature>
<evidence type="ECO:0000256" key="1">
    <source>
        <dbReference type="SAM" id="SignalP"/>
    </source>
</evidence>
<organism evidence="2 3">
    <name type="scientific">Streptomyces galilaeus</name>
    <dbReference type="NCBI Taxonomy" id="33899"/>
    <lineage>
        <taxon>Bacteria</taxon>
        <taxon>Bacillati</taxon>
        <taxon>Actinomycetota</taxon>
        <taxon>Actinomycetes</taxon>
        <taxon>Kitasatosporales</taxon>
        <taxon>Streptomycetaceae</taxon>
        <taxon>Streptomyces</taxon>
    </lineage>
</organism>
<keyword evidence="3" id="KW-1185">Reference proteome</keyword>